<reference evidence="2 3" key="1">
    <citation type="journal article" date="2016" name="Nat. Commun.">
        <title>Thousands of microbial genomes shed light on interconnected biogeochemical processes in an aquifer system.</title>
        <authorList>
            <person name="Anantharaman K."/>
            <person name="Brown C.T."/>
            <person name="Hug L.A."/>
            <person name="Sharon I."/>
            <person name="Castelle C.J."/>
            <person name="Probst A.J."/>
            <person name="Thomas B.C."/>
            <person name="Singh A."/>
            <person name="Wilkins M.J."/>
            <person name="Karaoz U."/>
            <person name="Brodie E.L."/>
            <person name="Williams K.H."/>
            <person name="Hubbard S.S."/>
            <person name="Banfield J.F."/>
        </authorList>
    </citation>
    <scope>NUCLEOTIDE SEQUENCE [LARGE SCALE GENOMIC DNA]</scope>
</reference>
<gene>
    <name evidence="2" type="ORF">A2904_00625</name>
</gene>
<dbReference type="Proteomes" id="UP000176308">
    <property type="component" value="Unassembled WGS sequence"/>
</dbReference>
<accession>A0A1G2I602</accession>
<evidence type="ECO:0008006" key="4">
    <source>
        <dbReference type="Google" id="ProtNLM"/>
    </source>
</evidence>
<proteinExistence type="predicted"/>
<dbReference type="AlphaFoldDB" id="A0A1G2I602"/>
<name>A0A1G2I602_9BACT</name>
<feature type="chain" id="PRO_5009583223" description="Sushi domain-containing protein" evidence="1">
    <location>
        <begin position="30"/>
        <end position="389"/>
    </location>
</feature>
<organism evidence="2 3">
    <name type="scientific">Candidatus Staskawiczbacteria bacterium RIFCSPLOWO2_01_FULL_33_9</name>
    <dbReference type="NCBI Taxonomy" id="1802211"/>
    <lineage>
        <taxon>Bacteria</taxon>
        <taxon>Candidatus Staskawicziibacteriota</taxon>
    </lineage>
</organism>
<protein>
    <recommendedName>
        <fullName evidence="4">Sushi domain-containing protein</fullName>
    </recommendedName>
</protein>
<evidence type="ECO:0000256" key="1">
    <source>
        <dbReference type="SAM" id="SignalP"/>
    </source>
</evidence>
<evidence type="ECO:0000313" key="3">
    <source>
        <dbReference type="Proteomes" id="UP000176308"/>
    </source>
</evidence>
<comment type="caution">
    <text evidence="2">The sequence shown here is derived from an EMBL/GenBank/DDBJ whole genome shotgun (WGS) entry which is preliminary data.</text>
</comment>
<evidence type="ECO:0000313" key="2">
    <source>
        <dbReference type="EMBL" id="OGZ70213.1"/>
    </source>
</evidence>
<feature type="signal peptide" evidence="1">
    <location>
        <begin position="1"/>
        <end position="29"/>
    </location>
</feature>
<sequence>MKKLSLHSKNLILVSFIALGLVFFSFTFAQTTSSDSQETATEEQITLALNDLSDIYGKPVENVKKAREICNSEQFIVRCAEIGKLHNLYKKEKLSQVNTILEQIKGEISAKLSQCTTAECFLDVAKQLSQKILEKNPQLATQLDLTVKKVEEKREVIEAAKEIGVELKACRTMDPNKASVDLLRACVRLSNDDRVGKFISNEFRNANSLNSTLTLRDALDKKEFICGDNTIEGCGKFCLKEVGSIPPVCREITEKFFGPEGMQKLESAHQKVNKVKSEMLKKNKLTPAPIKLPLDCAQNRVVCPDVESVTECPVGQVRYLVRSSPCCQYYSCKPNDDRLNPEAACIRSGGSWDGTTCTMVNNTDQAVRCRQDGGIWNDMRCQMPNSQQQ</sequence>
<dbReference type="EMBL" id="MHOX01000032">
    <property type="protein sequence ID" value="OGZ70213.1"/>
    <property type="molecule type" value="Genomic_DNA"/>
</dbReference>
<keyword evidence="1" id="KW-0732">Signal</keyword>